<protein>
    <submittedName>
        <fullName evidence="4">Adenylyltransferase/cytidyltransferase family protein</fullName>
    </submittedName>
</protein>
<dbReference type="SUPFAM" id="SSF52374">
    <property type="entry name" value="Nucleotidylyl transferase"/>
    <property type="match status" value="1"/>
</dbReference>
<evidence type="ECO:0000256" key="1">
    <source>
        <dbReference type="ARBA" id="ARBA00022679"/>
    </source>
</evidence>
<dbReference type="NCBIfam" id="TIGR00125">
    <property type="entry name" value="cyt_tran_rel"/>
    <property type="match status" value="1"/>
</dbReference>
<dbReference type="InterPro" id="IPR014729">
    <property type="entry name" value="Rossmann-like_a/b/a_fold"/>
</dbReference>
<sequence>MYTSGCFDIFHQGHLNILKKTKELCDYLIVGVSTDELIIKSKGRPPIIPFDERISILEANRFVDEVIPQVDKNKQDIVDQYNIDAISVGSDWKGKYPAVTCEMVYFDYTPNVSSTVLKQKLNITPNSKA</sequence>
<keyword evidence="5" id="KW-1185">Reference proteome</keyword>
<comment type="caution">
    <text evidence="4">The sequence shown here is derived from an EMBL/GenBank/DDBJ whole genome shotgun (WGS) entry which is preliminary data.</text>
</comment>
<dbReference type="PANTHER" id="PTHR43793:SF1">
    <property type="entry name" value="FAD SYNTHASE"/>
    <property type="match status" value="1"/>
</dbReference>
<accession>A0ABS5I5N4</accession>
<dbReference type="Gene3D" id="3.40.50.620">
    <property type="entry name" value="HUPs"/>
    <property type="match status" value="1"/>
</dbReference>
<dbReference type="GO" id="GO:0016779">
    <property type="term" value="F:nucleotidyltransferase activity"/>
    <property type="evidence" value="ECO:0007669"/>
    <property type="project" value="UniProtKB-KW"/>
</dbReference>
<evidence type="ECO:0000259" key="3">
    <source>
        <dbReference type="Pfam" id="PF01467"/>
    </source>
</evidence>
<dbReference type="Pfam" id="PF01467">
    <property type="entry name" value="CTP_transf_like"/>
    <property type="match status" value="1"/>
</dbReference>
<name>A0ABS5I5N4_9GAMM</name>
<keyword evidence="2 4" id="KW-0548">Nucleotidyltransferase</keyword>
<gene>
    <name evidence="4" type="ORF">G3R48_11645</name>
</gene>
<dbReference type="Proteomes" id="UP000811844">
    <property type="component" value="Unassembled WGS sequence"/>
</dbReference>
<reference evidence="4 5" key="1">
    <citation type="submission" date="2020-02" db="EMBL/GenBank/DDBJ databases">
        <title>Shewanella WXL01 sp. nov., a marine bacterium isolated from green algae in Luhuitou Fringing Reef (Northern South China Sea).</title>
        <authorList>
            <person name="Wang X."/>
        </authorList>
    </citation>
    <scope>NUCLEOTIDE SEQUENCE [LARGE SCALE GENOMIC DNA]</scope>
    <source>
        <strain evidence="4 5">MCCC 1A01895</strain>
    </source>
</reference>
<dbReference type="EMBL" id="JAAIKR010000011">
    <property type="protein sequence ID" value="MBR9728630.1"/>
    <property type="molecule type" value="Genomic_DNA"/>
</dbReference>
<dbReference type="PANTHER" id="PTHR43793">
    <property type="entry name" value="FAD SYNTHASE"/>
    <property type="match status" value="1"/>
</dbReference>
<organism evidence="4 5">
    <name type="scientific">Shewanella intestini</name>
    <dbReference type="NCBI Taxonomy" id="2017544"/>
    <lineage>
        <taxon>Bacteria</taxon>
        <taxon>Pseudomonadati</taxon>
        <taxon>Pseudomonadota</taxon>
        <taxon>Gammaproteobacteria</taxon>
        <taxon>Alteromonadales</taxon>
        <taxon>Shewanellaceae</taxon>
        <taxon>Shewanella</taxon>
    </lineage>
</organism>
<evidence type="ECO:0000313" key="4">
    <source>
        <dbReference type="EMBL" id="MBR9728630.1"/>
    </source>
</evidence>
<proteinExistence type="predicted"/>
<keyword evidence="1" id="KW-0808">Transferase</keyword>
<feature type="domain" description="Cytidyltransferase-like" evidence="3">
    <location>
        <begin position="3"/>
        <end position="92"/>
    </location>
</feature>
<dbReference type="InterPro" id="IPR004821">
    <property type="entry name" value="Cyt_trans-like"/>
</dbReference>
<evidence type="ECO:0000313" key="5">
    <source>
        <dbReference type="Proteomes" id="UP000811844"/>
    </source>
</evidence>
<evidence type="ECO:0000256" key="2">
    <source>
        <dbReference type="ARBA" id="ARBA00022695"/>
    </source>
</evidence>
<dbReference type="InterPro" id="IPR050385">
    <property type="entry name" value="Archaeal_FAD_synthase"/>
</dbReference>